<keyword evidence="2" id="KW-1277">Toxin-antitoxin system</keyword>
<dbReference type="EMBL" id="BJCR01000021">
    <property type="protein sequence ID" value="GCL68947.1"/>
    <property type="molecule type" value="Genomic_DNA"/>
</dbReference>
<accession>A0A480B9P8</accession>
<sequence>MQSMVYKLEFSKRFDRQFSKLDKSTQRYIFNWLIKHLDNVENPRYSGKSLTGNKQGLWRYRIGNYRVIVDISDTNCVIIAVEVGHRKFIYK</sequence>
<evidence type="ECO:0000313" key="4">
    <source>
        <dbReference type="EMBL" id="GCL68947.1"/>
    </source>
</evidence>
<evidence type="ECO:0000313" key="6">
    <source>
        <dbReference type="Proteomes" id="UP000303581"/>
    </source>
</evidence>
<comment type="caution">
    <text evidence="4">The sequence shown here is derived from an EMBL/GenBank/DDBJ whole genome shotgun (WGS) entry which is preliminary data.</text>
</comment>
<dbReference type="Proteomes" id="UP000300381">
    <property type="component" value="Unassembled WGS sequence"/>
</dbReference>
<dbReference type="PANTHER" id="PTHR35601">
    <property type="entry name" value="TOXIN RELE"/>
    <property type="match status" value="1"/>
</dbReference>
<dbReference type="NCBIfam" id="TIGR02385">
    <property type="entry name" value="RelE_StbE"/>
    <property type="match status" value="1"/>
</dbReference>
<dbReference type="InterPro" id="IPR035093">
    <property type="entry name" value="RelE/ParE_toxin_dom_sf"/>
</dbReference>
<organism evidence="4 6">
    <name type="scientific">Veillonella tobetsuensis</name>
    <dbReference type="NCBI Taxonomy" id="1110546"/>
    <lineage>
        <taxon>Bacteria</taxon>
        <taxon>Bacillati</taxon>
        <taxon>Bacillota</taxon>
        <taxon>Negativicutes</taxon>
        <taxon>Veillonellales</taxon>
        <taxon>Veillonellaceae</taxon>
        <taxon>Veillonella</taxon>
    </lineage>
</organism>
<dbReference type="InterPro" id="IPR007712">
    <property type="entry name" value="RelE/ParE_toxin"/>
</dbReference>
<dbReference type="Pfam" id="PF05016">
    <property type="entry name" value="ParE_toxin"/>
    <property type="match status" value="1"/>
</dbReference>
<keyword evidence="6" id="KW-1185">Reference proteome</keyword>
<evidence type="ECO:0000256" key="2">
    <source>
        <dbReference type="ARBA" id="ARBA00022649"/>
    </source>
</evidence>
<reference evidence="5 6" key="1">
    <citation type="submission" date="2019-03" db="EMBL/GenBank/DDBJ databases">
        <title>Draft genome sequences of two Veillonella tobetsuensis clinical isolates from intraoperative bronchial fluids of elderly patients with pulmonary carcinoma.</title>
        <authorList>
            <person name="Akiyama T."/>
        </authorList>
    </citation>
    <scope>NUCLEOTIDE SEQUENCE [LARGE SCALE GENOMIC DNA]</scope>
    <source>
        <strain evidence="3 5">PAGU 1578</strain>
        <strain evidence="4 6">PAGU 1579</strain>
    </source>
</reference>
<dbReference type="Gene3D" id="3.30.2310.20">
    <property type="entry name" value="RelE-like"/>
    <property type="match status" value="1"/>
</dbReference>
<dbReference type="SUPFAM" id="SSF143011">
    <property type="entry name" value="RelE-like"/>
    <property type="match status" value="1"/>
</dbReference>
<comment type="similarity">
    <text evidence="1">Belongs to the RelE toxin family.</text>
</comment>
<name>A0A480B9P8_9FIRM</name>
<dbReference type="PANTHER" id="PTHR35601:SF1">
    <property type="entry name" value="TOXIN RELE"/>
    <property type="match status" value="1"/>
</dbReference>
<evidence type="ECO:0000313" key="3">
    <source>
        <dbReference type="EMBL" id="GCL67935.1"/>
    </source>
</evidence>
<evidence type="ECO:0000256" key="1">
    <source>
        <dbReference type="ARBA" id="ARBA00006226"/>
    </source>
</evidence>
<gene>
    <name evidence="3" type="ORF">PAGU1578_15560</name>
    <name evidence="4" type="ORF">PAGU1579_07160</name>
</gene>
<protein>
    <submittedName>
        <fullName evidence="4">Cytotoxic translational repressor of toxin-antitoxin stability system</fullName>
    </submittedName>
</protein>
<evidence type="ECO:0000313" key="5">
    <source>
        <dbReference type="Proteomes" id="UP000300381"/>
    </source>
</evidence>
<dbReference type="EMBL" id="BJCQ01000039">
    <property type="protein sequence ID" value="GCL67935.1"/>
    <property type="molecule type" value="Genomic_DNA"/>
</dbReference>
<proteinExistence type="inferred from homology"/>
<dbReference type="AlphaFoldDB" id="A0A480B9P8"/>
<dbReference type="Proteomes" id="UP000303581">
    <property type="component" value="Unassembled WGS sequence"/>
</dbReference>